<feature type="domain" description="ETF-QO/FixX C-terminal" evidence="15">
    <location>
        <begin position="439"/>
        <end position="536"/>
    </location>
</feature>
<evidence type="ECO:0000256" key="14">
    <source>
        <dbReference type="RuleBase" id="RU366068"/>
    </source>
</evidence>
<evidence type="ECO:0000256" key="13">
    <source>
        <dbReference type="ARBA" id="ARBA00052682"/>
    </source>
</evidence>
<dbReference type="FunFam" id="3.30.70.20:FF:000012">
    <property type="entry name" value="Electron transfer flavoprotein-ubiquinone oxidoreductase, mitochondrial"/>
    <property type="match status" value="1"/>
</dbReference>
<evidence type="ECO:0000256" key="10">
    <source>
        <dbReference type="ARBA" id="ARBA00023004"/>
    </source>
</evidence>
<name>A4U284_9PROT</name>
<dbReference type="InterPro" id="IPR040156">
    <property type="entry name" value="ETF-QO"/>
</dbReference>
<dbReference type="SUPFAM" id="SSF54373">
    <property type="entry name" value="FAD-linked reductases, C-terminal domain"/>
    <property type="match status" value="1"/>
</dbReference>
<dbReference type="InterPro" id="IPR049398">
    <property type="entry name" value="ETF-QO/FixC_UQ-bd"/>
</dbReference>
<keyword evidence="6 14" id="KW-0479">Metal-binding</keyword>
<evidence type="ECO:0000313" key="17">
    <source>
        <dbReference type="EMBL" id="CAM76991.1"/>
    </source>
</evidence>
<comment type="cofactor">
    <cofactor evidence="14">
        <name>[4Fe-4S] cluster</name>
        <dbReference type="ChEBI" id="CHEBI:49883"/>
    </cofactor>
    <text evidence="14">Binds 1 [4Fe-4S] cluster.</text>
</comment>
<evidence type="ECO:0000256" key="11">
    <source>
        <dbReference type="ARBA" id="ARBA00023014"/>
    </source>
</evidence>
<keyword evidence="7 14" id="KW-0274">FAD</keyword>
<dbReference type="PANTHER" id="PTHR10617:SF107">
    <property type="entry name" value="ELECTRON TRANSFER FLAVOPROTEIN-UBIQUINONE OXIDOREDUCTASE, MITOCHONDRIAL"/>
    <property type="match status" value="1"/>
</dbReference>
<feature type="domain" description="ETF-QO/FixC ubiquinone-binding" evidence="16">
    <location>
        <begin position="209"/>
        <end position="302"/>
    </location>
</feature>
<evidence type="ECO:0000256" key="4">
    <source>
        <dbReference type="ARBA" id="ARBA00022485"/>
    </source>
</evidence>
<gene>
    <name evidence="17" type="ORF">MGR_0640</name>
</gene>
<dbReference type="GO" id="GO:0004174">
    <property type="term" value="F:electron-transferring-flavoprotein dehydrogenase activity"/>
    <property type="evidence" value="ECO:0007669"/>
    <property type="project" value="UniProtKB-UniRule"/>
</dbReference>
<sequence>MGMNAMEREAMEFDVVIVGGGPSGLSASIRLKQLNPELSVCVLEKGSEVGAHILSGAVFETRALDELLPDWRDRDAPLNCPAQDDAFLFLTESKAIRLPTPPQMNNHGNYIISLGNVCRWLAGQAEELGVEIYPGFAASEVLYHDDGSVKGVATGDMGIGKDGEPTANYTPGMELHARQTIFAEGCRGSLTKTLFERFDLRKDCDPQTYGIGIKELWEIDPAKHSQGKIVHTVGWPLDSQTYGGSFLYHLEDNQVVVGFVIGLDYKNPHLSPFDEFQRFKTHPAIRSTFEGGRRIAYGARAISEGGLQSIPELTFPGGLLIGDTAGFLNVPKIKGSHTAMKSAMVAAEAVAALLSENSGNQAHAYPRELKKTWLWSELHQVRNIRPSFHKGLWLGIAYSALETYLFRGKMPWTFKIHADHEGLGKAKDFAKIAYPKPDGVISFDKLSSVFISNTNHEENQPAHLKLKDERVAIDVNLALYDAPEQRYCPAGVYEIVDGPALRINAQNCVHCKTCDIKDPSQNITWTVPEGGGGPNYPNM</sequence>
<dbReference type="Gene3D" id="3.30.70.20">
    <property type="match status" value="1"/>
</dbReference>
<keyword evidence="4" id="KW-0004">4Fe-4S</keyword>
<dbReference type="EMBL" id="CU459003">
    <property type="protein sequence ID" value="CAM76991.1"/>
    <property type="molecule type" value="Genomic_DNA"/>
</dbReference>
<keyword evidence="8 14" id="KW-0249">Electron transport</keyword>
<dbReference type="Pfam" id="PF01946">
    <property type="entry name" value="Thi4"/>
    <property type="match status" value="1"/>
</dbReference>
<evidence type="ECO:0000259" key="15">
    <source>
        <dbReference type="Pfam" id="PF05187"/>
    </source>
</evidence>
<dbReference type="SUPFAM" id="SSF51905">
    <property type="entry name" value="FAD/NAD(P)-binding domain"/>
    <property type="match status" value="1"/>
</dbReference>
<proteinExistence type="predicted"/>
<protein>
    <recommendedName>
        <fullName evidence="14">Electron transfer flavoprotein-ubiquinone oxidoreductase</fullName>
        <shortName evidence="14">ETF-QO</shortName>
        <ecNumber evidence="14">1.5.5.1</ecNumber>
    </recommendedName>
</protein>
<keyword evidence="5 14" id="KW-0285">Flavoprotein</keyword>
<dbReference type="GO" id="GO:0051539">
    <property type="term" value="F:4 iron, 4 sulfur cluster binding"/>
    <property type="evidence" value="ECO:0007669"/>
    <property type="project" value="UniProtKB-UniRule"/>
</dbReference>
<dbReference type="EC" id="1.5.5.1" evidence="14"/>
<dbReference type="Pfam" id="PF21162">
    <property type="entry name" value="ETFQO_UQ-bd"/>
    <property type="match status" value="1"/>
</dbReference>
<evidence type="ECO:0000256" key="12">
    <source>
        <dbReference type="ARBA" id="ARBA00023075"/>
    </source>
</evidence>
<evidence type="ECO:0000256" key="8">
    <source>
        <dbReference type="ARBA" id="ARBA00022982"/>
    </source>
</evidence>
<keyword evidence="11 14" id="KW-0411">Iron-sulfur</keyword>
<comment type="function">
    <text evidence="2 14">Accepts electrons from ETF and reduces ubiquinone.</text>
</comment>
<dbReference type="PANTHER" id="PTHR10617">
    <property type="entry name" value="ELECTRON TRANSFER FLAVOPROTEIN-UBIQUINONE OXIDOREDUCTASE"/>
    <property type="match status" value="1"/>
</dbReference>
<evidence type="ECO:0000256" key="3">
    <source>
        <dbReference type="ARBA" id="ARBA00022448"/>
    </source>
</evidence>
<evidence type="ECO:0000256" key="6">
    <source>
        <dbReference type="ARBA" id="ARBA00022723"/>
    </source>
</evidence>
<keyword evidence="10 14" id="KW-0408">Iron</keyword>
<dbReference type="GO" id="GO:0046872">
    <property type="term" value="F:metal ion binding"/>
    <property type="evidence" value="ECO:0007669"/>
    <property type="project" value="UniProtKB-KW"/>
</dbReference>
<evidence type="ECO:0000256" key="5">
    <source>
        <dbReference type="ARBA" id="ARBA00022630"/>
    </source>
</evidence>
<accession>A4U284</accession>
<evidence type="ECO:0000256" key="7">
    <source>
        <dbReference type="ARBA" id="ARBA00022827"/>
    </source>
</evidence>
<evidence type="ECO:0000256" key="9">
    <source>
        <dbReference type="ARBA" id="ARBA00023002"/>
    </source>
</evidence>
<evidence type="ECO:0000256" key="2">
    <source>
        <dbReference type="ARBA" id="ARBA00002819"/>
    </source>
</evidence>
<keyword evidence="3 14" id="KW-0813">Transport</keyword>
<dbReference type="SUPFAM" id="SSF54862">
    <property type="entry name" value="4Fe-4S ferredoxins"/>
    <property type="match status" value="1"/>
</dbReference>
<evidence type="ECO:0000256" key="1">
    <source>
        <dbReference type="ARBA" id="ARBA00001974"/>
    </source>
</evidence>
<comment type="cofactor">
    <cofactor evidence="1 14">
        <name>FAD</name>
        <dbReference type="ChEBI" id="CHEBI:57692"/>
    </cofactor>
</comment>
<reference evidence="17" key="1">
    <citation type="journal article" date="2007" name="J. Bacteriol.">
        <title>Comparative genome analysis of four magnetotactic bacteria reveals a complex set of group-specific genes implicated in magnetosome biomineralization and function.</title>
        <authorList>
            <person name="Richter M."/>
            <person name="Kube M."/>
            <person name="Bazylinski D.A."/>
            <person name="Lombardot T."/>
            <person name="Gloeckner F.O."/>
            <person name="Reinhardt R."/>
            <person name="Schueler D."/>
        </authorList>
    </citation>
    <scope>NUCLEOTIDE SEQUENCE</scope>
    <source>
        <strain evidence="17">MSR-1</strain>
    </source>
</reference>
<dbReference type="Gene3D" id="3.30.9.90">
    <property type="match status" value="1"/>
</dbReference>
<keyword evidence="9 14" id="KW-0560">Oxidoreductase</keyword>
<comment type="catalytic activity">
    <reaction evidence="13 14">
        <text>a ubiquinone + reduced [electron-transfer flavoprotein] = a ubiquinol + oxidized [electron-transfer flavoprotein] + H(+)</text>
        <dbReference type="Rhea" id="RHEA:24052"/>
        <dbReference type="Rhea" id="RHEA-COMP:9565"/>
        <dbReference type="Rhea" id="RHEA-COMP:9566"/>
        <dbReference type="Rhea" id="RHEA-COMP:10685"/>
        <dbReference type="Rhea" id="RHEA-COMP:10686"/>
        <dbReference type="ChEBI" id="CHEBI:15378"/>
        <dbReference type="ChEBI" id="CHEBI:16389"/>
        <dbReference type="ChEBI" id="CHEBI:17976"/>
        <dbReference type="ChEBI" id="CHEBI:57692"/>
        <dbReference type="ChEBI" id="CHEBI:58307"/>
        <dbReference type="EC" id="1.5.5.1"/>
    </reaction>
</comment>
<dbReference type="AlphaFoldDB" id="A4U284"/>
<dbReference type="Gene3D" id="3.50.50.60">
    <property type="entry name" value="FAD/NAD(P)-binding domain"/>
    <property type="match status" value="1"/>
</dbReference>
<evidence type="ECO:0000259" key="16">
    <source>
        <dbReference type="Pfam" id="PF21162"/>
    </source>
</evidence>
<organism evidence="17">
    <name type="scientific">Magnetospirillum gryphiswaldense</name>
    <dbReference type="NCBI Taxonomy" id="55518"/>
    <lineage>
        <taxon>Bacteria</taxon>
        <taxon>Pseudomonadati</taxon>
        <taxon>Pseudomonadota</taxon>
        <taxon>Alphaproteobacteria</taxon>
        <taxon>Rhodospirillales</taxon>
        <taxon>Rhodospirillaceae</taxon>
        <taxon>Magnetospirillum</taxon>
    </lineage>
</organism>
<dbReference type="InterPro" id="IPR036188">
    <property type="entry name" value="FAD/NAD-bd_sf"/>
</dbReference>
<keyword evidence="12 14" id="KW-0830">Ubiquinone</keyword>
<dbReference type="Pfam" id="PF05187">
    <property type="entry name" value="Fer4_ETF_QO"/>
    <property type="match status" value="1"/>
</dbReference>
<dbReference type="InterPro" id="IPR007859">
    <property type="entry name" value="ETF-QO/FixX_C"/>
</dbReference>